<evidence type="ECO:0000256" key="2">
    <source>
        <dbReference type="ARBA" id="ARBA00022448"/>
    </source>
</evidence>
<feature type="transmembrane region" description="Helical" evidence="7">
    <location>
        <begin position="283"/>
        <end position="309"/>
    </location>
</feature>
<dbReference type="SUPFAM" id="SSF161098">
    <property type="entry name" value="MetI-like"/>
    <property type="match status" value="1"/>
</dbReference>
<dbReference type="GO" id="GO:0055085">
    <property type="term" value="P:transmembrane transport"/>
    <property type="evidence" value="ECO:0007669"/>
    <property type="project" value="InterPro"/>
</dbReference>
<evidence type="ECO:0000256" key="1">
    <source>
        <dbReference type="ARBA" id="ARBA00004651"/>
    </source>
</evidence>
<dbReference type="Gene3D" id="1.10.3720.10">
    <property type="entry name" value="MetI-like"/>
    <property type="match status" value="1"/>
</dbReference>
<feature type="transmembrane region" description="Helical" evidence="7">
    <location>
        <begin position="12"/>
        <end position="30"/>
    </location>
</feature>
<keyword evidence="3" id="KW-1003">Cell membrane</keyword>
<dbReference type="GO" id="GO:0005886">
    <property type="term" value="C:plasma membrane"/>
    <property type="evidence" value="ECO:0007669"/>
    <property type="project" value="UniProtKB-SubCell"/>
</dbReference>
<reference evidence="9 10" key="1">
    <citation type="submission" date="2020-03" db="EMBL/GenBank/DDBJ databases">
        <title>Sequencing the genomes of 1000 actinobacteria strains.</title>
        <authorList>
            <person name="Klenk H.-P."/>
        </authorList>
    </citation>
    <scope>NUCLEOTIDE SEQUENCE [LARGE SCALE GENOMIC DNA]</scope>
    <source>
        <strain evidence="9 10">DSM 16403</strain>
    </source>
</reference>
<comment type="similarity">
    <text evidence="7">Belongs to the binding-protein-dependent transport system permease family.</text>
</comment>
<evidence type="ECO:0000259" key="8">
    <source>
        <dbReference type="PROSITE" id="PS50928"/>
    </source>
</evidence>
<gene>
    <name evidence="9" type="ORF">BJ994_002718</name>
</gene>
<feature type="transmembrane region" description="Helical" evidence="7">
    <location>
        <begin position="132"/>
        <end position="159"/>
    </location>
</feature>
<dbReference type="InterPro" id="IPR045621">
    <property type="entry name" value="BPD_transp_1_N"/>
</dbReference>
<dbReference type="CDD" id="cd06261">
    <property type="entry name" value="TM_PBP2"/>
    <property type="match status" value="1"/>
</dbReference>
<dbReference type="Pfam" id="PF00528">
    <property type="entry name" value="BPD_transp_1"/>
    <property type="match status" value="1"/>
</dbReference>
<accession>A0A846RSY5</accession>
<evidence type="ECO:0000256" key="5">
    <source>
        <dbReference type="ARBA" id="ARBA00022989"/>
    </source>
</evidence>
<dbReference type="AlphaFoldDB" id="A0A846RSY5"/>
<keyword evidence="6 7" id="KW-0472">Membrane</keyword>
<evidence type="ECO:0000256" key="7">
    <source>
        <dbReference type="RuleBase" id="RU363032"/>
    </source>
</evidence>
<keyword evidence="4 7" id="KW-0812">Transmembrane</keyword>
<organism evidence="9 10">
    <name type="scientific">Arthrobacter pigmenti</name>
    <dbReference type="NCBI Taxonomy" id="271432"/>
    <lineage>
        <taxon>Bacteria</taxon>
        <taxon>Bacillati</taxon>
        <taxon>Actinomycetota</taxon>
        <taxon>Actinomycetes</taxon>
        <taxon>Micrococcales</taxon>
        <taxon>Micrococcaceae</taxon>
        <taxon>Arthrobacter</taxon>
    </lineage>
</organism>
<evidence type="ECO:0000256" key="3">
    <source>
        <dbReference type="ARBA" id="ARBA00022475"/>
    </source>
</evidence>
<dbReference type="Proteomes" id="UP000547458">
    <property type="component" value="Unassembled WGS sequence"/>
</dbReference>
<dbReference type="PANTHER" id="PTHR43163:SF6">
    <property type="entry name" value="DIPEPTIDE TRANSPORT SYSTEM PERMEASE PROTEIN DPPB-RELATED"/>
    <property type="match status" value="1"/>
</dbReference>
<dbReference type="EMBL" id="JAATJL010000001">
    <property type="protein sequence ID" value="NJC23642.1"/>
    <property type="molecule type" value="Genomic_DNA"/>
</dbReference>
<dbReference type="PROSITE" id="PS50928">
    <property type="entry name" value="ABC_TM1"/>
    <property type="match status" value="1"/>
</dbReference>
<feature type="transmembrane region" description="Helical" evidence="7">
    <location>
        <begin position="179"/>
        <end position="198"/>
    </location>
</feature>
<evidence type="ECO:0000313" key="10">
    <source>
        <dbReference type="Proteomes" id="UP000547458"/>
    </source>
</evidence>
<feature type="transmembrane region" description="Helical" evidence="7">
    <location>
        <begin position="99"/>
        <end position="120"/>
    </location>
</feature>
<evidence type="ECO:0000313" key="9">
    <source>
        <dbReference type="EMBL" id="NJC23642.1"/>
    </source>
</evidence>
<dbReference type="Pfam" id="PF19300">
    <property type="entry name" value="BPD_transp_1_N"/>
    <property type="match status" value="1"/>
</dbReference>
<keyword evidence="10" id="KW-1185">Reference proteome</keyword>
<sequence>MLKYMGRRGLQLIPVLFGVTLAVFIMSQIIPGDAVDVQLGGSATQEDRERLREELGLNENLVLQYLGYLGNLVQGDFGQSVTYGEPALGVLLSRLGNTVIIAIPAVIVAAVVGISAGSWAARKPNSGRDRGVTVLVLFLTSMPSFWLGMILILIFGLTFRVTPVSGMESIVGGGGFLDIAHHAVLPVVTLAAWSVAIITRMTRASMLQTLGSDYVRTARSRGIPERKVIYGHALGNAMPPVITVIGLQAGFLLSGAVLTETVFSWPGIGLAMSQAITSRDTALLQGGILLIAIIFVIINFIVDVLYAYFNPKIKIG</sequence>
<protein>
    <submittedName>
        <fullName evidence="9">Peptide/nickel transport system permease protein</fullName>
    </submittedName>
</protein>
<feature type="domain" description="ABC transmembrane type-1" evidence="8">
    <location>
        <begin position="95"/>
        <end position="306"/>
    </location>
</feature>
<dbReference type="RefSeq" id="WP_167994906.1">
    <property type="nucleotide sequence ID" value="NZ_JAATJL010000001.1"/>
</dbReference>
<proteinExistence type="inferred from homology"/>
<dbReference type="InterPro" id="IPR035906">
    <property type="entry name" value="MetI-like_sf"/>
</dbReference>
<evidence type="ECO:0000256" key="6">
    <source>
        <dbReference type="ARBA" id="ARBA00023136"/>
    </source>
</evidence>
<comment type="subcellular location">
    <subcellularLocation>
        <location evidence="1 7">Cell membrane</location>
        <topology evidence="1 7">Multi-pass membrane protein</topology>
    </subcellularLocation>
</comment>
<dbReference type="PANTHER" id="PTHR43163">
    <property type="entry name" value="DIPEPTIDE TRANSPORT SYSTEM PERMEASE PROTEIN DPPB-RELATED"/>
    <property type="match status" value="1"/>
</dbReference>
<dbReference type="InterPro" id="IPR000515">
    <property type="entry name" value="MetI-like"/>
</dbReference>
<evidence type="ECO:0000256" key="4">
    <source>
        <dbReference type="ARBA" id="ARBA00022692"/>
    </source>
</evidence>
<keyword evidence="5 7" id="KW-1133">Transmembrane helix</keyword>
<name>A0A846RSY5_9MICC</name>
<comment type="caution">
    <text evidence="9">The sequence shown here is derived from an EMBL/GenBank/DDBJ whole genome shotgun (WGS) entry which is preliminary data.</text>
</comment>
<keyword evidence="2 7" id="KW-0813">Transport</keyword>